<name>A0A1I7SKY0_BURXY</name>
<evidence type="ECO:0000313" key="2">
    <source>
        <dbReference type="WBParaSite" id="BXY_1371200.1"/>
    </source>
</evidence>
<dbReference type="Proteomes" id="UP000095284">
    <property type="component" value="Unplaced"/>
</dbReference>
<reference evidence="2" key="1">
    <citation type="submission" date="2016-11" db="UniProtKB">
        <authorList>
            <consortium name="WormBaseParasite"/>
        </authorList>
    </citation>
    <scope>IDENTIFICATION</scope>
</reference>
<dbReference type="AlphaFoldDB" id="A0A1I7SKY0"/>
<accession>A0A1I7SKY0</accession>
<proteinExistence type="predicted"/>
<evidence type="ECO:0000313" key="1">
    <source>
        <dbReference type="Proteomes" id="UP000095284"/>
    </source>
</evidence>
<protein>
    <submittedName>
        <fullName evidence="2">Mitochondrial transcription termination factor family protein</fullName>
    </submittedName>
</protein>
<sequence length="483" mass="55268">MKPVYKQNFVQTLVKVWQTAGCCCVVNGRLVFSTLRNPSQLFQGFSSQNTSFISMMAQKRMADFYDTFRDCVPEIKRMKLAVEMLKLCEEDVELFKELPSLLQQRFLKRRGKRMNPVVLAALVANFPKMERFCRYKSGNDLIYDKKIAAFGAYKILSVLSRRIRIALFVHLRLCDIFMNEYDHKSICCRKGDTVLFNAPSVEFIHFYMHFPFQAKNVQLNCQCKPRNRVSIPNEARCLANILNDEKRGAIPACELLSLLENVESVKASPKCLMQVHRRLELSRIRFVDRALTALKFEGDVLKIVNNTGENFKFHVLLQNIKPSVEPKTINFKVGSSNSRYPTGGLIKPLRSLLSRLQEVNLVYCVTGKKAESAFVALCKEGRTLAKTLRVNFRLRSVQNGDVGRPEIKDKIVDVMRKFNSNLAAIDHETNCGYGFDWADGNLSLHVCSGYNPRCALERNDGKRDAPADRARIYNIVAEDRDDM</sequence>
<organism evidence="1 2">
    <name type="scientific">Bursaphelenchus xylophilus</name>
    <name type="common">Pinewood nematode worm</name>
    <name type="synonym">Aphelenchoides xylophilus</name>
    <dbReference type="NCBI Taxonomy" id="6326"/>
    <lineage>
        <taxon>Eukaryota</taxon>
        <taxon>Metazoa</taxon>
        <taxon>Ecdysozoa</taxon>
        <taxon>Nematoda</taxon>
        <taxon>Chromadorea</taxon>
        <taxon>Rhabditida</taxon>
        <taxon>Tylenchina</taxon>
        <taxon>Tylenchomorpha</taxon>
        <taxon>Aphelenchoidea</taxon>
        <taxon>Aphelenchoididae</taxon>
        <taxon>Bursaphelenchus</taxon>
    </lineage>
</organism>
<dbReference type="WBParaSite" id="BXY_1371200.1">
    <property type="protein sequence ID" value="BXY_1371200.1"/>
    <property type="gene ID" value="BXY_1371200"/>
</dbReference>